<reference evidence="1 2" key="1">
    <citation type="submission" date="2016-03" db="EMBL/GenBank/DDBJ databases">
        <title>Draft genome sequence of Flavobacterium fryxellicola DSM 16209.</title>
        <authorList>
            <person name="Shin S.-K."/>
            <person name="Yi H."/>
        </authorList>
    </citation>
    <scope>NUCLEOTIDE SEQUENCE [LARGE SCALE GENOMIC DNA]</scope>
    <source>
        <strain evidence="1 2">DSM 16209</strain>
    </source>
</reference>
<protein>
    <submittedName>
        <fullName evidence="1">Uncharacterized protein</fullName>
    </submittedName>
</protein>
<name>A0A167X6P2_9FLAO</name>
<dbReference type="Proteomes" id="UP000077164">
    <property type="component" value="Unassembled WGS sequence"/>
</dbReference>
<gene>
    <name evidence="1" type="ORF">FBFR_09445</name>
</gene>
<sequence length="60" mass="7121">MYKHKTKTRLESSKRPSLWIKRNLMLFITAFMIGMSNGMKLGDESALRKQHHTEQQDKKD</sequence>
<accession>A0A167X6P2</accession>
<keyword evidence="2" id="KW-1185">Reference proteome</keyword>
<organism evidence="1 2">
    <name type="scientific">Flavobacterium fryxellicola</name>
    <dbReference type="NCBI Taxonomy" id="249352"/>
    <lineage>
        <taxon>Bacteria</taxon>
        <taxon>Pseudomonadati</taxon>
        <taxon>Bacteroidota</taxon>
        <taxon>Flavobacteriia</taxon>
        <taxon>Flavobacteriales</taxon>
        <taxon>Flavobacteriaceae</taxon>
        <taxon>Flavobacterium</taxon>
    </lineage>
</organism>
<comment type="caution">
    <text evidence="1">The sequence shown here is derived from an EMBL/GenBank/DDBJ whole genome shotgun (WGS) entry which is preliminary data.</text>
</comment>
<dbReference type="EMBL" id="LVJE01000013">
    <property type="protein sequence ID" value="OAB28064.1"/>
    <property type="molecule type" value="Genomic_DNA"/>
</dbReference>
<evidence type="ECO:0000313" key="2">
    <source>
        <dbReference type="Proteomes" id="UP000077164"/>
    </source>
</evidence>
<evidence type="ECO:0000313" key="1">
    <source>
        <dbReference type="EMBL" id="OAB28064.1"/>
    </source>
</evidence>
<dbReference type="AlphaFoldDB" id="A0A167X6P2"/>
<dbReference type="OrthoDB" id="1191355at2"/>
<proteinExistence type="predicted"/>